<dbReference type="Gene3D" id="2.60.40.1080">
    <property type="match status" value="1"/>
</dbReference>
<dbReference type="Gene3D" id="2.10.50.10">
    <property type="entry name" value="Tumor Necrosis Factor Receptor, subunit A, domain 2"/>
    <property type="match status" value="4"/>
</dbReference>
<keyword evidence="5" id="KW-0675">Receptor</keyword>
<feature type="transmembrane region" description="Helical" evidence="9">
    <location>
        <begin position="3142"/>
        <end position="3164"/>
    </location>
</feature>
<dbReference type="RefSeq" id="XP_004992170.1">
    <property type="nucleotide sequence ID" value="XM_004992113.1"/>
</dbReference>
<keyword evidence="2" id="KW-0677">Repeat</keyword>
<dbReference type="SUPFAM" id="SSF63446">
    <property type="entry name" value="Type I dockerin domain"/>
    <property type="match status" value="1"/>
</dbReference>
<feature type="domain" description="Fibronectin type-III" evidence="11">
    <location>
        <begin position="2610"/>
        <end position="2721"/>
    </location>
</feature>
<feature type="repeat" description="TNFR-Cys" evidence="7">
    <location>
        <begin position="119"/>
        <end position="160"/>
    </location>
</feature>
<dbReference type="SUPFAM" id="SSF57586">
    <property type="entry name" value="TNF receptor-like"/>
    <property type="match status" value="4"/>
</dbReference>
<dbReference type="InterPro" id="IPR018247">
    <property type="entry name" value="EF_Hand_1_Ca_BS"/>
</dbReference>
<evidence type="ECO:0000256" key="2">
    <source>
        <dbReference type="ARBA" id="ARBA00022737"/>
    </source>
</evidence>
<dbReference type="eggNOG" id="KOG4228">
    <property type="taxonomic scope" value="Eukaryota"/>
</dbReference>
<dbReference type="InterPro" id="IPR003961">
    <property type="entry name" value="FN3_dom"/>
</dbReference>
<feature type="disulfide bond" evidence="7">
    <location>
        <begin position="96"/>
        <end position="109"/>
    </location>
</feature>
<dbReference type="PROSITE" id="PS00018">
    <property type="entry name" value="EF_HAND_1"/>
    <property type="match status" value="2"/>
</dbReference>
<evidence type="ECO:0000256" key="3">
    <source>
        <dbReference type="ARBA" id="ARBA00023136"/>
    </source>
</evidence>
<dbReference type="InterPro" id="IPR013783">
    <property type="entry name" value="Ig-like_fold"/>
</dbReference>
<keyword evidence="13" id="KW-1185">Reference proteome</keyword>
<evidence type="ECO:0000313" key="13">
    <source>
        <dbReference type="Proteomes" id="UP000007799"/>
    </source>
</evidence>
<keyword evidence="3 9" id="KW-0472">Membrane</keyword>
<feature type="domain" description="TNFR-Cys" evidence="10">
    <location>
        <begin position="76"/>
        <end position="117"/>
    </location>
</feature>
<feature type="domain" description="Fibronectin type-III" evidence="11">
    <location>
        <begin position="2147"/>
        <end position="2267"/>
    </location>
</feature>
<evidence type="ECO:0000256" key="1">
    <source>
        <dbReference type="ARBA" id="ARBA00004370"/>
    </source>
</evidence>
<evidence type="ECO:0000256" key="9">
    <source>
        <dbReference type="SAM" id="Phobius"/>
    </source>
</evidence>
<feature type="domain" description="Fibronectin type-III" evidence="11">
    <location>
        <begin position="1938"/>
        <end position="2033"/>
    </location>
</feature>
<dbReference type="Proteomes" id="UP000007799">
    <property type="component" value="Unassembled WGS sequence"/>
</dbReference>
<dbReference type="InterPro" id="IPR052491">
    <property type="entry name" value="TNFRSF10"/>
</dbReference>
<keyword evidence="9" id="KW-1133">Transmembrane helix</keyword>
<dbReference type="OrthoDB" id="10048028at2759"/>
<dbReference type="InParanoid" id="F2UER7"/>
<feature type="compositionally biased region" description="Basic and acidic residues" evidence="8">
    <location>
        <begin position="3287"/>
        <end position="3303"/>
    </location>
</feature>
<comment type="caution">
    <text evidence="7">Lacks conserved residue(s) required for the propagation of feature annotation.</text>
</comment>
<dbReference type="SMART" id="SM00208">
    <property type="entry name" value="TNFR"/>
    <property type="match status" value="6"/>
</dbReference>
<keyword evidence="9" id="KW-0812">Transmembrane</keyword>
<dbReference type="PROSITE" id="PS50853">
    <property type="entry name" value="FN3"/>
    <property type="match status" value="8"/>
</dbReference>
<dbReference type="Gene3D" id="2.60.40.10">
    <property type="entry name" value="Immunoglobulins"/>
    <property type="match status" value="8"/>
</dbReference>
<feature type="domain" description="Fibronectin type-III" evidence="11">
    <location>
        <begin position="2844"/>
        <end position="2959"/>
    </location>
</feature>
<dbReference type="InterPro" id="IPR036439">
    <property type="entry name" value="Dockerin_dom_sf"/>
</dbReference>
<dbReference type="Pfam" id="PF00041">
    <property type="entry name" value="fn3"/>
    <property type="match status" value="3"/>
</dbReference>
<evidence type="ECO:0000256" key="8">
    <source>
        <dbReference type="SAM" id="MobiDB-lite"/>
    </source>
</evidence>
<dbReference type="PROSITE" id="PS50050">
    <property type="entry name" value="TNFR_NGFR_2"/>
    <property type="match status" value="4"/>
</dbReference>
<evidence type="ECO:0008006" key="14">
    <source>
        <dbReference type="Google" id="ProtNLM"/>
    </source>
</evidence>
<proteinExistence type="predicted"/>
<feature type="disulfide bond" evidence="7">
    <location>
        <begin position="142"/>
        <end position="160"/>
    </location>
</feature>
<sequence length="3371" mass="357197">MHNSSTCKDCSMCGQGQFVADACTATTNTNCSACTGATFQNMTSHYEMECQACSMCGQGTFLAMACNRTSDAMCSPCQDGTYQDSSSHLQEQCKQCGRCDPGQRLLSPCTATSNTSCAACNSGTWQNATGHLDPTCMMCSKCGLGQKLTTNCTLTANTVCTTCEDGTFQDTDDHTFESCTACRTCAAGEEFESSPCTASADRACDPITTCDPRYSRERYAPTPTSDRVCLDFRKAAVTVMVQVDTLETEIDATRAAIEAAIQDGSNGPLARELRKLDDAAYNNTEVTYLPQVSRFDVPSEGRQFVYLDLQFAASSTQFDIQKLDLLDVLGAFLLNATEDADATATFMERSTVTTTTTNTTTNATTTTHSTTALFRVDVDAALTITTDALNAMAAAIDAANTTSLQRTAGPTANGEPELGFCGGLCLQCTECSLDQYLTNVCEGTSDAQCNALPTEFETAPPVNVVGVNTNHILPAAASQQQDQAMDASMRVNRSFVFTNIAPGESTWVAVSGEPEDGAQMVTRPLAPAAQVDCAPVLDNVYSTYPTAQVVLAALDASGHSRVARKHDEDAEVTATCTMPTDGPAVCNARTTFADAWFSSAGPRLVDVTYKYTTPRADGEGYETSPDMACGQLTLGPAQQEVLGVSSNIAAVVTPTNSVYENDTVDVAVIARHDWAVHSFGVSLRCGNCRIEMSEANTAAWSISSTVTTDEESGEQMLVVAGIARDLTDEPRFSEQRSFSLFTATVHAVPAAEDSMLVLRGNIDSFLQVRNRRPIVDTRTRDVKLPVLANDGSGVDATSWTQPILAIEPVRAHVFVGGGLGVVFDTASITDATTDLPVSLVGVWPRGDALRNVANPETDLVDCQLVDMSAVLDAVSCSAVSLAPFTPQDMPTTDPVELQLSVGGMAAFGTANIMLMRPASKLTIAPPGDISSDTTVVLRPIREVNATSNACADVQFMSSWLQVSASFPNGVTLDVTGIAAMTTSNSNVATIDTATSVVSGVGAGSASFVCTNNHDCADTTISVMSDVPAVALGVRAYAVGGATFTATINDAGNLWVSAAVSVSSSNLLRFTSSANAARLHVAAVVMEQVTDNRQQLALAPAAVAFASDNTDVATVAQSNDDPATVTTTATSGLAAITAQWPKATCARKTFEAAVNVTTTDATVVSIAVSPTSVDLVVPFANAGAAEAVTGLPSSAAFTVTRTLSDGSVETVTSASFTSADENCGDFTGMLALETDAVASECTYTTVDGDLMASVTVNKYALDAVRMTVTARGVEGSATHTSGAAAAEQFEVPPIGAGATAWPALTASCVAVFNTTKQDMAVTVQLRQVATMAQAVFASSFTAANDDQQDQEDAALALQPADASLQITTSIAGNATLSATFGGLTATTAVLFAAGDDASLPLSVTGASVADVVANANGTFPLLGRVNATFTLDIAAEVTGEPLSPGQVRLDDGSLAIRSLVTFTSSNTDALSVDAHGIITLHDGSATEVTIGIAVNGTVQATVTCLPSLLPAEGAGSFGPHGVSAASFSRVRVPLHVEAENLRAAVLSLTYDPALLTLATVELGSDVQFAFLDFNVRTPGELSVFVVIPGNAITSDDLELGVAVFTTRNLTTTSPQLSLGGSVVEVDANGNPSLVELDATTSSLSVETTPMMMTRRRRSSLTSDGAADLELDAAAMVANTLARRRRSGPRGTLTTVLANHPTFDMNGDGVLDVLDVLMLSDVYSGRLTENDLAEGADADTNSDGIVSFDDVSFLLSLAAGRLVALRRVAVTPVQAADSDCMLSFNVSVLLTNITLSTPKGDDTRLYLDVAGVASSSDFDATFAAASTAPGPNFKFVRIPYARTNRTEDTGAYFLQASTPLASSDQLGVSVLQVDGSGAYNFHTRQDMIVNNTLDASFDVDGTNVSLFLPFGYAPIRAFTNTMDTPTCLAQRRPVITDFTRPDPDAMNVVDGYLLLLDWTAPPTPPNAITRYFVQYRDLNVTGAPVIEKSVDGNTLHLDLTDQILPYHTYEVQVQAEFGNRRSVISTPATAQTHQDTPNMPPQLDAVAVINATAVNVTWTPLDETDLNGVVQYLVLVQRLDDEPNADPNAPSQFVRTVNHPVSSTMFTGLEESVKYNVTLQARTNVDTGFAISATEFYLPAIVFETGDVPPDPPELVSIVPSDTSFTITWEAPPPETHNSDLVAYLVRVRRAASTTYADNTTITDADFGGADDWHVFRYSAQTFTKEFTTLDFVNLLHPAIVYEFQTQTEGTSSLFSPWSETYTVRLLESAPTGNVTNTDVTTTSSSLMVEWQLPEPLERKGLITNFTIVYSRQDDDPRVATDSLDNCPASVCNSFVPANGDVVYTWPLVGLEAYVTYTVEVRAWTSAGIGPAATFVIRTDEAIPSAPVVFGDVSVTPRTVDIDFDPLPVPDRNGIAAYTATLTISTDPFYTQRIDSALAASLPVVTEFENQPNSTLTFQATGLQPFMEYTLEVVPHTSVGDGEANTITVLTEEETPTAPAITNVQVLADDTAQEKRVRVSVNIRPLNRRNGVLQNLTIEYGNDAFGDLATLQTPLTSAERATTTVSRVIDGLRAGVLYSFTATVANRAPVSPESPTSPSFSKTTDEYIPTGPVLNLVAAEETDETDASKRVLLTWNPPTLATRNGIITEYRVVVRVTPNQQAQAQVHSDLTYSLAELGSNNQGDGLSTRFTSLGAYDKYTFSVTPLTAIGEGTDTTTVSTPDNNGILSPALPGASVGQLTTTKGTTTLDVSWNALAVSDWNDASLQYRVILTQLADDHSDTPAEHVVATQETSTTSVSFSGLQEYVQYKVDVYPINSVFVGMEQAGGFDASALLTTNTVRTEAAPPAATPVITDRSNDAHSITVQWGRIAMHDFNGPPRHYVVSYKGLAVDYVENGGQSATSPELDATDVIVPYDASEENPSVTLTDLEPNRMYEIKVAPENTEFAPGPFSATESVQTWSFRPAELPTVQFHDDRPNGESKQTTLRITWPIINTRFGPVRQVQVIVEPEDSRHFNTMYNCTSASGEDECAFGGWETSENARVNKQTPRAYIAVQRLYTGDDATQTSGSLVVGDELNYGGFFNGPLRAGTTYTVRLRAFTQSGDGTEMFDTVGTISEPVYDEKGRLISSPQASTTTSSSSGGSPVGIIAGGASATALVLIVLVVVILQACRSGTTKTARLPAPTNDGLMMTANNPTFSQPGQHVHDHHVYAELSTSEEEAAAARMQQLRFRWNPAVYDIGPVDGAGAATNGDTLGTRLQGMASTRTHAWEPHTFDVYGGHGTTAAGNDSPVRDEEPAESAAEKTDGAYDTVIGVGVGGLPESQEEDDDTAGEEREESRKREEGQQLAQLRLKQKDDESPYEVIEGFADVDMSSA</sequence>
<reference evidence="12" key="1">
    <citation type="submission" date="2009-08" db="EMBL/GenBank/DDBJ databases">
        <title>Annotation of Salpingoeca rosetta.</title>
        <authorList>
            <consortium name="The Broad Institute Genome Sequencing Platform"/>
            <person name="Russ C."/>
            <person name="Cuomo C."/>
            <person name="Burger G."/>
            <person name="Gray M.W."/>
            <person name="Holland P.W.H."/>
            <person name="King N."/>
            <person name="Lang F.B.F."/>
            <person name="Roger A.J."/>
            <person name="Ruiz-Trillo I."/>
            <person name="Young S.K."/>
            <person name="Zeng Q."/>
            <person name="Gargeya S."/>
            <person name="Alvarado L."/>
            <person name="Berlin A."/>
            <person name="Chapman S.B."/>
            <person name="Chen Z."/>
            <person name="Freedman E."/>
            <person name="Gellesch M."/>
            <person name="Goldberg J."/>
            <person name="Griggs A."/>
            <person name="Gujja S."/>
            <person name="Heilman E."/>
            <person name="Heiman D."/>
            <person name="Howarth C."/>
            <person name="Mehta T."/>
            <person name="Neiman D."/>
            <person name="Pearson M."/>
            <person name="Roberts A."/>
            <person name="Saif S."/>
            <person name="Shea T."/>
            <person name="Shenoy N."/>
            <person name="Sisk P."/>
            <person name="Stolte C."/>
            <person name="Sykes S."/>
            <person name="White J."/>
            <person name="Yandava C."/>
            <person name="Haas B."/>
            <person name="Nusbaum C."/>
            <person name="Birren B."/>
        </authorList>
    </citation>
    <scope>NUCLEOTIDE SEQUENCE [LARGE SCALE GENOMIC DNA]</scope>
    <source>
        <strain evidence="12">ATCC 50818</strain>
    </source>
</reference>
<evidence type="ECO:0000256" key="6">
    <source>
        <dbReference type="ARBA" id="ARBA00023180"/>
    </source>
</evidence>
<feature type="compositionally biased region" description="Basic and acidic residues" evidence="8">
    <location>
        <begin position="3328"/>
        <end position="3340"/>
    </location>
</feature>
<feature type="repeat" description="TNFR-Cys" evidence="7">
    <location>
        <begin position="162"/>
        <end position="204"/>
    </location>
</feature>
<feature type="domain" description="TNFR-Cys" evidence="10">
    <location>
        <begin position="119"/>
        <end position="160"/>
    </location>
</feature>
<feature type="domain" description="TNFR-Cys" evidence="10">
    <location>
        <begin position="33"/>
        <end position="74"/>
    </location>
</feature>
<feature type="domain" description="Fibronectin type-III" evidence="11">
    <location>
        <begin position="2038"/>
        <end position="2139"/>
    </location>
</feature>
<dbReference type="Pfam" id="PF00020">
    <property type="entry name" value="TNFR_c6"/>
    <property type="match status" value="5"/>
</dbReference>
<feature type="disulfide bond" evidence="7">
    <location>
        <begin position="99"/>
        <end position="117"/>
    </location>
</feature>
<dbReference type="GO" id="GO:0016020">
    <property type="term" value="C:membrane"/>
    <property type="evidence" value="ECO:0007669"/>
    <property type="project" value="UniProtKB-SubCell"/>
</dbReference>
<evidence type="ECO:0000256" key="4">
    <source>
        <dbReference type="ARBA" id="ARBA00023157"/>
    </source>
</evidence>
<evidence type="ECO:0000256" key="5">
    <source>
        <dbReference type="ARBA" id="ARBA00023170"/>
    </source>
</evidence>
<feature type="domain" description="Fibronectin type-III" evidence="11">
    <location>
        <begin position="2730"/>
        <end position="2842"/>
    </location>
</feature>
<feature type="region of interest" description="Disordered" evidence="8">
    <location>
        <begin position="3272"/>
        <end position="3356"/>
    </location>
</feature>
<dbReference type="PANTHER" id="PTHR46330">
    <property type="entry name" value="TUMOR NECROSIS FACTOR RECEPTOR SUPERFAMILY MEMBER 10B"/>
    <property type="match status" value="1"/>
</dbReference>
<keyword evidence="4 7" id="KW-1015">Disulfide bond</keyword>
<feature type="repeat" description="TNFR-Cys" evidence="7">
    <location>
        <begin position="33"/>
        <end position="74"/>
    </location>
</feature>
<comment type="subcellular location">
    <subcellularLocation>
        <location evidence="1">Membrane</location>
    </subcellularLocation>
</comment>
<name>F2UER7_SALR5</name>
<evidence type="ECO:0000259" key="10">
    <source>
        <dbReference type="PROSITE" id="PS50050"/>
    </source>
</evidence>
<evidence type="ECO:0000313" key="12">
    <source>
        <dbReference type="EMBL" id="EGD75117.1"/>
    </source>
</evidence>
<dbReference type="InterPro" id="IPR001368">
    <property type="entry name" value="TNFR/NGFR_Cys_rich_reg"/>
</dbReference>
<feature type="disulfide bond" evidence="7">
    <location>
        <begin position="56"/>
        <end position="74"/>
    </location>
</feature>
<feature type="repeat" description="TNFR-Cys" evidence="7">
    <location>
        <begin position="76"/>
        <end position="117"/>
    </location>
</feature>
<dbReference type="SMART" id="SM00060">
    <property type="entry name" value="FN3"/>
    <property type="match status" value="10"/>
</dbReference>
<dbReference type="GO" id="GO:0000272">
    <property type="term" value="P:polysaccharide catabolic process"/>
    <property type="evidence" value="ECO:0007669"/>
    <property type="project" value="InterPro"/>
</dbReference>
<evidence type="ECO:0000259" key="11">
    <source>
        <dbReference type="PROSITE" id="PS50853"/>
    </source>
</evidence>
<dbReference type="InterPro" id="IPR036116">
    <property type="entry name" value="FN3_sf"/>
</dbReference>
<feature type="disulfide bond" evidence="7">
    <location>
        <begin position="139"/>
        <end position="152"/>
    </location>
</feature>
<accession>F2UER7</accession>
<dbReference type="STRING" id="946362.F2UER7"/>
<feature type="disulfide bond" evidence="7">
    <location>
        <begin position="53"/>
        <end position="66"/>
    </location>
</feature>
<dbReference type="EMBL" id="GL832971">
    <property type="protein sequence ID" value="EGD75117.1"/>
    <property type="molecule type" value="Genomic_DNA"/>
</dbReference>
<dbReference type="PROSITE" id="PS00652">
    <property type="entry name" value="TNFR_NGFR_1"/>
    <property type="match status" value="3"/>
</dbReference>
<dbReference type="PANTHER" id="PTHR46330:SF6">
    <property type="entry name" value="HEMATOPOIETIC DEATH RECEPTOR-RELATED"/>
    <property type="match status" value="1"/>
</dbReference>
<dbReference type="Gene3D" id="1.10.1330.10">
    <property type="entry name" value="Dockerin domain"/>
    <property type="match status" value="1"/>
</dbReference>
<feature type="domain" description="Fibronectin type-III" evidence="11">
    <location>
        <begin position="2498"/>
        <end position="2604"/>
    </location>
</feature>
<dbReference type="GeneID" id="16072729"/>
<evidence type="ECO:0000256" key="7">
    <source>
        <dbReference type="PROSITE-ProRule" id="PRU00206"/>
    </source>
</evidence>
<feature type="domain" description="TNFR-Cys" evidence="10">
    <location>
        <begin position="162"/>
        <end position="204"/>
    </location>
</feature>
<protein>
    <recommendedName>
        <fullName evidence="14">Fibronectin type-III domain-containing protein</fullName>
    </recommendedName>
</protein>
<dbReference type="CDD" id="cd00063">
    <property type="entry name" value="FN3"/>
    <property type="match status" value="6"/>
</dbReference>
<organism evidence="13">
    <name type="scientific">Salpingoeca rosetta (strain ATCC 50818 / BSB-021)</name>
    <dbReference type="NCBI Taxonomy" id="946362"/>
    <lineage>
        <taxon>Eukaryota</taxon>
        <taxon>Choanoflagellata</taxon>
        <taxon>Craspedida</taxon>
        <taxon>Salpingoecidae</taxon>
        <taxon>Salpingoeca</taxon>
    </lineage>
</organism>
<feature type="domain" description="Fibronectin type-III" evidence="11">
    <location>
        <begin position="2269"/>
        <end position="2384"/>
    </location>
</feature>
<dbReference type="SUPFAM" id="SSF49265">
    <property type="entry name" value="Fibronectin type III"/>
    <property type="match status" value="6"/>
</dbReference>
<dbReference type="KEGG" id="sre:PTSG_06772"/>
<gene>
    <name evidence="12" type="ORF">PTSG_06772</name>
</gene>
<keyword evidence="6" id="KW-0325">Glycoprotein</keyword>